<comment type="caution">
    <text evidence="1">The sequence shown here is derived from an EMBL/GenBank/DDBJ whole genome shotgun (WGS) entry which is preliminary data.</text>
</comment>
<organism evidence="1 2">
    <name type="scientific">Trichonephila clavipes</name>
    <name type="common">Golden silk orbweaver</name>
    <name type="synonym">Nephila clavipes</name>
    <dbReference type="NCBI Taxonomy" id="2585209"/>
    <lineage>
        <taxon>Eukaryota</taxon>
        <taxon>Metazoa</taxon>
        <taxon>Ecdysozoa</taxon>
        <taxon>Arthropoda</taxon>
        <taxon>Chelicerata</taxon>
        <taxon>Arachnida</taxon>
        <taxon>Araneae</taxon>
        <taxon>Araneomorphae</taxon>
        <taxon>Entelegynae</taxon>
        <taxon>Araneoidea</taxon>
        <taxon>Nephilidae</taxon>
        <taxon>Trichonephila</taxon>
    </lineage>
</organism>
<accession>A0A8X6S1Q2</accession>
<reference evidence="1" key="1">
    <citation type="submission" date="2020-08" db="EMBL/GenBank/DDBJ databases">
        <title>Multicomponent nature underlies the extraordinary mechanical properties of spider dragline silk.</title>
        <authorList>
            <person name="Kono N."/>
            <person name="Nakamura H."/>
            <person name="Mori M."/>
            <person name="Yoshida Y."/>
            <person name="Ohtoshi R."/>
            <person name="Malay A.D."/>
            <person name="Moran D.A.P."/>
            <person name="Tomita M."/>
            <person name="Numata K."/>
            <person name="Arakawa K."/>
        </authorList>
    </citation>
    <scope>NUCLEOTIDE SEQUENCE</scope>
</reference>
<sequence length="85" mass="9785">MTNEDSGLSGLPMELFDMQPQSDYKRWEVPLSGRQQVRITCGISEGGKNGNTKAEVVWQRLGYEENLSVINIFLFFYQSFCRTEL</sequence>
<protein>
    <submittedName>
        <fullName evidence="1">Uncharacterized protein</fullName>
    </submittedName>
</protein>
<dbReference type="Proteomes" id="UP000887159">
    <property type="component" value="Unassembled WGS sequence"/>
</dbReference>
<proteinExistence type="predicted"/>
<dbReference type="AlphaFoldDB" id="A0A8X6S1Q2"/>
<keyword evidence="2" id="KW-1185">Reference proteome</keyword>
<evidence type="ECO:0000313" key="1">
    <source>
        <dbReference type="EMBL" id="GFY02860.1"/>
    </source>
</evidence>
<gene>
    <name evidence="1" type="ORF">TNCV_3507401</name>
</gene>
<name>A0A8X6S1Q2_TRICX</name>
<dbReference type="EMBL" id="BMAU01021233">
    <property type="protein sequence ID" value="GFY02860.1"/>
    <property type="molecule type" value="Genomic_DNA"/>
</dbReference>
<evidence type="ECO:0000313" key="2">
    <source>
        <dbReference type="Proteomes" id="UP000887159"/>
    </source>
</evidence>